<keyword evidence="6" id="KW-1185">Reference proteome</keyword>
<evidence type="ECO:0000313" key="6">
    <source>
        <dbReference type="Proteomes" id="UP000294678"/>
    </source>
</evidence>
<evidence type="ECO:0000256" key="1">
    <source>
        <dbReference type="ARBA" id="ARBA00008694"/>
    </source>
</evidence>
<dbReference type="EMBL" id="SOBG01000001">
    <property type="protein sequence ID" value="TDT72573.1"/>
    <property type="molecule type" value="Genomic_DNA"/>
</dbReference>
<protein>
    <submittedName>
        <fullName evidence="5">Acetyltransferase (GNAT) family protein</fullName>
    </submittedName>
</protein>
<dbReference type="RefSeq" id="WP_208320312.1">
    <property type="nucleotide sequence ID" value="NZ_SOBG01000001.1"/>
</dbReference>
<evidence type="ECO:0000256" key="3">
    <source>
        <dbReference type="ARBA" id="ARBA00023315"/>
    </source>
</evidence>
<dbReference type="PANTHER" id="PTHR10545">
    <property type="entry name" value="DIAMINE N-ACETYLTRANSFERASE"/>
    <property type="match status" value="1"/>
</dbReference>
<organism evidence="5 6">
    <name type="scientific">Hypnocyclicus thermotrophus</name>
    <dbReference type="NCBI Taxonomy" id="1627895"/>
    <lineage>
        <taxon>Bacteria</taxon>
        <taxon>Fusobacteriati</taxon>
        <taxon>Fusobacteriota</taxon>
        <taxon>Fusobacteriia</taxon>
        <taxon>Fusobacteriales</taxon>
        <taxon>Fusobacteriaceae</taxon>
        <taxon>Hypnocyclicus</taxon>
    </lineage>
</organism>
<proteinExistence type="inferred from homology"/>
<dbReference type="CDD" id="cd04301">
    <property type="entry name" value="NAT_SF"/>
    <property type="match status" value="1"/>
</dbReference>
<feature type="domain" description="N-acetyltransferase" evidence="4">
    <location>
        <begin position="10"/>
        <end position="163"/>
    </location>
</feature>
<sequence length="163" mass="19467">MIINTKIEDLTLKFAEKNEVDEIFYFIKELAKYEKMENEVVATREILIENIFNKKYCEVILAKYKNEYIGFMLFFYNFSTFLGKPGIYLEDLYIEPKYRGKGYGKEMLTNLFKIANNRGCGRVEWSCLDWNKPSLEFYKKIGAKSMDEWITLRIDGETLKKYK</sequence>
<evidence type="ECO:0000259" key="4">
    <source>
        <dbReference type="PROSITE" id="PS51186"/>
    </source>
</evidence>
<comment type="caution">
    <text evidence="5">The sequence shown here is derived from an EMBL/GenBank/DDBJ whole genome shotgun (WGS) entry which is preliminary data.</text>
</comment>
<dbReference type="FunFam" id="3.40.630.30:FF:000064">
    <property type="entry name" value="GNAT family acetyltransferase"/>
    <property type="match status" value="1"/>
</dbReference>
<accession>A0AA46E1R3</accession>
<keyword evidence="3" id="KW-0012">Acyltransferase</keyword>
<reference evidence="5 6" key="1">
    <citation type="submission" date="2019-03" db="EMBL/GenBank/DDBJ databases">
        <title>Genomic Encyclopedia of Type Strains, Phase IV (KMG-IV): sequencing the most valuable type-strain genomes for metagenomic binning, comparative biology and taxonomic classification.</title>
        <authorList>
            <person name="Goeker M."/>
        </authorList>
    </citation>
    <scope>NUCLEOTIDE SEQUENCE [LARGE SCALE GENOMIC DNA]</scope>
    <source>
        <strain evidence="5 6">DSM 100055</strain>
    </source>
</reference>
<dbReference type="Proteomes" id="UP000294678">
    <property type="component" value="Unassembled WGS sequence"/>
</dbReference>
<comment type="similarity">
    <text evidence="1">Belongs to the acetyltransferase family.</text>
</comment>
<evidence type="ECO:0000256" key="2">
    <source>
        <dbReference type="ARBA" id="ARBA00022679"/>
    </source>
</evidence>
<evidence type="ECO:0000313" key="5">
    <source>
        <dbReference type="EMBL" id="TDT72573.1"/>
    </source>
</evidence>
<dbReference type="InterPro" id="IPR051016">
    <property type="entry name" value="Diverse_Substrate_AcTransf"/>
</dbReference>
<dbReference type="Pfam" id="PF00583">
    <property type="entry name" value="Acetyltransf_1"/>
    <property type="match status" value="1"/>
</dbReference>
<name>A0AA46E1R3_9FUSO</name>
<dbReference type="GO" id="GO:0008080">
    <property type="term" value="F:N-acetyltransferase activity"/>
    <property type="evidence" value="ECO:0007669"/>
    <property type="project" value="TreeGrafter"/>
</dbReference>
<gene>
    <name evidence="5" type="ORF">EV215_0383</name>
</gene>
<dbReference type="SUPFAM" id="SSF55729">
    <property type="entry name" value="Acyl-CoA N-acyltransferases (Nat)"/>
    <property type="match status" value="1"/>
</dbReference>
<keyword evidence="2" id="KW-0808">Transferase</keyword>
<dbReference type="PANTHER" id="PTHR10545:SF29">
    <property type="entry name" value="GH14572P-RELATED"/>
    <property type="match status" value="1"/>
</dbReference>
<dbReference type="InterPro" id="IPR016181">
    <property type="entry name" value="Acyl_CoA_acyltransferase"/>
</dbReference>
<dbReference type="PROSITE" id="PS51186">
    <property type="entry name" value="GNAT"/>
    <property type="match status" value="1"/>
</dbReference>
<dbReference type="AlphaFoldDB" id="A0AA46E1R3"/>
<dbReference type="InterPro" id="IPR000182">
    <property type="entry name" value="GNAT_dom"/>
</dbReference>
<dbReference type="Gene3D" id="3.40.630.30">
    <property type="match status" value="1"/>
</dbReference>